<proteinExistence type="predicted"/>
<organism evidence="2 3">
    <name type="scientific">Mikania micrantha</name>
    <name type="common">bitter vine</name>
    <dbReference type="NCBI Taxonomy" id="192012"/>
    <lineage>
        <taxon>Eukaryota</taxon>
        <taxon>Viridiplantae</taxon>
        <taxon>Streptophyta</taxon>
        <taxon>Embryophyta</taxon>
        <taxon>Tracheophyta</taxon>
        <taxon>Spermatophyta</taxon>
        <taxon>Magnoliopsida</taxon>
        <taxon>eudicotyledons</taxon>
        <taxon>Gunneridae</taxon>
        <taxon>Pentapetalae</taxon>
        <taxon>asterids</taxon>
        <taxon>campanulids</taxon>
        <taxon>Asterales</taxon>
        <taxon>Asteraceae</taxon>
        <taxon>Asteroideae</taxon>
        <taxon>Heliantheae alliance</taxon>
        <taxon>Eupatorieae</taxon>
        <taxon>Mikania</taxon>
    </lineage>
</organism>
<evidence type="ECO:0000256" key="1">
    <source>
        <dbReference type="SAM" id="MobiDB-lite"/>
    </source>
</evidence>
<accession>A0A5N6LRW7</accession>
<keyword evidence="3" id="KW-1185">Reference proteome</keyword>
<protein>
    <submittedName>
        <fullName evidence="2">Uncharacterized protein</fullName>
    </submittedName>
</protein>
<dbReference type="EMBL" id="SZYD01000019">
    <property type="protein sequence ID" value="KAD2394138.1"/>
    <property type="molecule type" value="Genomic_DNA"/>
</dbReference>
<dbReference type="Proteomes" id="UP000326396">
    <property type="component" value="Linkage Group LG9"/>
</dbReference>
<reference evidence="2 3" key="1">
    <citation type="submission" date="2019-05" db="EMBL/GenBank/DDBJ databases">
        <title>Mikania micrantha, genome provides insights into the molecular mechanism of rapid growth.</title>
        <authorList>
            <person name="Liu B."/>
        </authorList>
    </citation>
    <scope>NUCLEOTIDE SEQUENCE [LARGE SCALE GENOMIC DNA]</scope>
    <source>
        <strain evidence="2">NLD-2019</strain>
        <tissue evidence="2">Leaf</tissue>
    </source>
</reference>
<name>A0A5N6LRW7_9ASTR</name>
<evidence type="ECO:0000313" key="2">
    <source>
        <dbReference type="EMBL" id="KAD2394138.1"/>
    </source>
</evidence>
<evidence type="ECO:0000313" key="3">
    <source>
        <dbReference type="Proteomes" id="UP000326396"/>
    </source>
</evidence>
<feature type="region of interest" description="Disordered" evidence="1">
    <location>
        <begin position="55"/>
        <end position="75"/>
    </location>
</feature>
<dbReference type="AlphaFoldDB" id="A0A5N6LRW7"/>
<gene>
    <name evidence="2" type="ORF">E3N88_41115</name>
</gene>
<sequence>MTTIGDRRVFTRRRRAINIQIGKSLGEIIKIQRTEPTFVTFEDVQQVEEACRNDKSPAFNADVDGKRAAGGDAASPPLDDLLKSDDLADLVAGLHCCRRNFAGGVITVK</sequence>
<comment type="caution">
    <text evidence="2">The sequence shown here is derived from an EMBL/GenBank/DDBJ whole genome shotgun (WGS) entry which is preliminary data.</text>
</comment>